<dbReference type="PROSITE" id="PS51898">
    <property type="entry name" value="TYR_RECOMBINASE"/>
    <property type="match status" value="1"/>
</dbReference>
<gene>
    <name evidence="4" type="ORF">KRX52_20010</name>
</gene>
<name>A0ABS6N3G8_9GAMM</name>
<dbReference type="EMBL" id="JAHRGL010000080">
    <property type="protein sequence ID" value="MBV2135062.1"/>
    <property type="molecule type" value="Genomic_DNA"/>
</dbReference>
<evidence type="ECO:0000256" key="2">
    <source>
        <dbReference type="ARBA" id="ARBA00022908"/>
    </source>
</evidence>
<dbReference type="PANTHER" id="PTHR30349:SF77">
    <property type="entry name" value="TYROSINE RECOMBINASE XERC"/>
    <property type="match status" value="1"/>
</dbReference>
<comment type="subcellular location">
    <subcellularLocation>
        <location evidence="1">Cytoplasm</location>
    </subcellularLocation>
</comment>
<keyword evidence="5" id="KW-1185">Reference proteome</keyword>
<organism evidence="4 5">
    <name type="scientific">Geopseudomonas aromaticivorans</name>
    <dbReference type="NCBI Taxonomy" id="2849492"/>
    <lineage>
        <taxon>Bacteria</taxon>
        <taxon>Pseudomonadati</taxon>
        <taxon>Pseudomonadota</taxon>
        <taxon>Gammaproteobacteria</taxon>
        <taxon>Pseudomonadales</taxon>
        <taxon>Pseudomonadaceae</taxon>
        <taxon>Geopseudomonas</taxon>
    </lineage>
</organism>
<dbReference type="RefSeq" id="WP_217683489.1">
    <property type="nucleotide sequence ID" value="NZ_JAHRGL010000080.1"/>
</dbReference>
<dbReference type="InterPro" id="IPR002104">
    <property type="entry name" value="Integrase_catalytic"/>
</dbReference>
<dbReference type="PANTHER" id="PTHR30349">
    <property type="entry name" value="PHAGE INTEGRASE-RELATED"/>
    <property type="match status" value="1"/>
</dbReference>
<comment type="caution">
    <text evidence="4">The sequence shown here is derived from an EMBL/GenBank/DDBJ whole genome shotgun (WGS) entry which is preliminary data.</text>
</comment>
<dbReference type="Proteomes" id="UP000813068">
    <property type="component" value="Unassembled WGS sequence"/>
</dbReference>
<dbReference type="InterPro" id="IPR050090">
    <property type="entry name" value="Tyrosine_recombinase_XerCD"/>
</dbReference>
<keyword evidence="2" id="KW-0229">DNA integration</keyword>
<evidence type="ECO:0000256" key="1">
    <source>
        <dbReference type="ARBA" id="ARBA00004496"/>
    </source>
</evidence>
<protein>
    <submittedName>
        <fullName evidence="4">Site-specific integrase</fullName>
    </submittedName>
</protein>
<evidence type="ECO:0000313" key="5">
    <source>
        <dbReference type="Proteomes" id="UP000813068"/>
    </source>
</evidence>
<evidence type="ECO:0000259" key="3">
    <source>
        <dbReference type="PROSITE" id="PS51898"/>
    </source>
</evidence>
<sequence length="430" mass="49636">MPTAPCPLFETYGRFQELNFQQLSAELPIVRDYLADFPAELQALDGYQAVRGFLKSYAGNETTFNSYRTHVERLLLWALLVAHKPLLELRRRDAEAFMEFCLRPPKDWVGPMVKSRFVRIGGRKQLDSDSYQVNEAWRPFSVTVPKRNRSLAETGLQDITNRPYKMAQGSVAQVFAVCGSFFQHAIDEGLTEVNPFRAVKQKSIYKQRNTLDVAGRSLNQLQWGYVIETAEAMADEDEVHERTLFILTTLFAMYLRVSDLVGRDNWEPTMGDFRKDTLGNWWFHVVGKGNKAAKISVRDDYIQIYLARYRRHLGLPALPSPHETQPLLSTLKGRAGLSDRHLRLLLQQVFDRALERMVSEGWSDDEVDHLRSASLHWLRHTSATFDAPRRDMKDLQADLRHNSLSTTQNTYYNSLDEQRAHSVKNLRIKD</sequence>
<accession>A0ABS6N3G8</accession>
<proteinExistence type="predicted"/>
<feature type="domain" description="Tyr recombinase" evidence="3">
    <location>
        <begin position="220"/>
        <end position="425"/>
    </location>
</feature>
<reference evidence="4 5" key="1">
    <citation type="submission" date="2021-06" db="EMBL/GenBank/DDBJ databases">
        <title>Differences between aerobic and microaerobic xylene degrading microbial communities.</title>
        <authorList>
            <person name="Banerjee S."/>
            <person name="Tancsics A."/>
        </authorList>
    </citation>
    <scope>NUCLEOTIDE SEQUENCE [LARGE SCALE GENOMIC DNA]</scope>
    <source>
        <strain evidence="4 5">MAP12</strain>
    </source>
</reference>
<evidence type="ECO:0000313" key="4">
    <source>
        <dbReference type="EMBL" id="MBV2135062.1"/>
    </source>
</evidence>